<name>X1E8I7_9ZZZZ</name>
<accession>X1E8I7</accession>
<dbReference type="EMBL" id="BART01031353">
    <property type="protein sequence ID" value="GAH13459.1"/>
    <property type="molecule type" value="Genomic_DNA"/>
</dbReference>
<protein>
    <submittedName>
        <fullName evidence="1">Uncharacterized protein</fullName>
    </submittedName>
</protein>
<dbReference type="AlphaFoldDB" id="X1E8I7"/>
<feature type="non-terminal residue" evidence="1">
    <location>
        <position position="68"/>
    </location>
</feature>
<comment type="caution">
    <text evidence="1">The sequence shown here is derived from an EMBL/GenBank/DDBJ whole genome shotgun (WGS) entry which is preliminary data.</text>
</comment>
<gene>
    <name evidence="1" type="ORF">S01H4_54476</name>
</gene>
<reference evidence="1" key="1">
    <citation type="journal article" date="2014" name="Front. Microbiol.">
        <title>High frequency of phylogenetically diverse reductive dehalogenase-homologous genes in deep subseafloor sedimentary metagenomes.</title>
        <authorList>
            <person name="Kawai M."/>
            <person name="Futagami T."/>
            <person name="Toyoda A."/>
            <person name="Takaki Y."/>
            <person name="Nishi S."/>
            <person name="Hori S."/>
            <person name="Arai W."/>
            <person name="Tsubouchi T."/>
            <person name="Morono Y."/>
            <person name="Uchiyama I."/>
            <person name="Ito T."/>
            <person name="Fujiyama A."/>
            <person name="Inagaki F."/>
            <person name="Takami H."/>
        </authorList>
    </citation>
    <scope>NUCLEOTIDE SEQUENCE</scope>
    <source>
        <strain evidence="1">Expedition CK06-06</strain>
    </source>
</reference>
<organism evidence="1">
    <name type="scientific">marine sediment metagenome</name>
    <dbReference type="NCBI Taxonomy" id="412755"/>
    <lineage>
        <taxon>unclassified sequences</taxon>
        <taxon>metagenomes</taxon>
        <taxon>ecological metagenomes</taxon>
    </lineage>
</organism>
<evidence type="ECO:0000313" key="1">
    <source>
        <dbReference type="EMBL" id="GAH13459.1"/>
    </source>
</evidence>
<sequence>MNEQLLQFLEDTFATSELNRLPEKYGGGRIFSSPLIGVASGNDPIFLEFKEVVGPEHLTPVEMWNACG</sequence>
<proteinExistence type="predicted"/>